<sequence>MEKRPFLFIAVLLAGTLLIASCGDPGPYEGGTEYDFNIQFQPFPPKELAADADSVQLATFAWDEFFALNWESDYPNSGKRDFPDLSWNYKTDQSPYPDLVVWETYAHRTELRPASNDMGPFDKTPKYSFKIMPAIAPGASFTLFNNLDENNEIGSCDVYAHVGKYDKKYMVLYQAKANRDEYNYLLENYSTFDSLLAATTNTLHNINLYNAYYPGATSTCNCPPEQNVLCLPCGGAPVPGMNDSTYQGAMEVKTAWRELTPEDDSTRYFKRTVIVYEKSGDNLVAVNKRYALVGLHIIHKTQNYPNFIFATFEQVDVEQSDMGYVELDNQGVETGPIHAQYPRLHPIPDVINASTDAAHKALKDQNPNSIWQYYRLVGVQSTPTNDTSSFSFFLANYVIESDSTLANFHGSGIGTPHNAGNNNLYKGQYYSMGGCQGCHGVAQLTLGGDCSFLMDTVGKPVTSPDPGLQFSKLQRYISALQRNRLMLEMEKEKLQQNK</sequence>
<dbReference type="RefSeq" id="WP_145717554.1">
    <property type="nucleotide sequence ID" value="NZ_BAAAFY010000002.1"/>
</dbReference>
<feature type="chain" id="PRO_5022114292" description="Cytochrome c domain-containing protein" evidence="1">
    <location>
        <begin position="23"/>
        <end position="498"/>
    </location>
</feature>
<evidence type="ECO:0008006" key="4">
    <source>
        <dbReference type="Google" id="ProtNLM"/>
    </source>
</evidence>
<keyword evidence="1" id="KW-0732">Signal</keyword>
<keyword evidence="3" id="KW-1185">Reference proteome</keyword>
<proteinExistence type="predicted"/>
<gene>
    <name evidence="2" type="ORF">LX66_4396</name>
</gene>
<accession>A0A562SSN8</accession>
<dbReference type="OrthoDB" id="280897at2"/>
<reference evidence="2 3" key="1">
    <citation type="journal article" date="2013" name="Stand. Genomic Sci.">
        <title>Genomic Encyclopedia of Type Strains, Phase I: The one thousand microbial genomes (KMG-I) project.</title>
        <authorList>
            <person name="Kyrpides N.C."/>
            <person name="Woyke T."/>
            <person name="Eisen J.A."/>
            <person name="Garrity G."/>
            <person name="Lilburn T.G."/>
            <person name="Beck B.J."/>
            <person name="Whitman W.B."/>
            <person name="Hugenholtz P."/>
            <person name="Klenk H.P."/>
        </authorList>
    </citation>
    <scope>NUCLEOTIDE SEQUENCE [LARGE SCALE GENOMIC DNA]</scope>
    <source>
        <strain evidence="2 3">DSM 13484</strain>
    </source>
</reference>
<feature type="signal peptide" evidence="1">
    <location>
        <begin position="1"/>
        <end position="22"/>
    </location>
</feature>
<name>A0A562SSN8_CHIJA</name>
<protein>
    <recommendedName>
        <fullName evidence="4">Cytochrome c domain-containing protein</fullName>
    </recommendedName>
</protein>
<comment type="caution">
    <text evidence="2">The sequence shown here is derived from an EMBL/GenBank/DDBJ whole genome shotgun (WGS) entry which is preliminary data.</text>
</comment>
<dbReference type="Proteomes" id="UP000316778">
    <property type="component" value="Unassembled WGS sequence"/>
</dbReference>
<evidence type="ECO:0000256" key="1">
    <source>
        <dbReference type="SAM" id="SignalP"/>
    </source>
</evidence>
<evidence type="ECO:0000313" key="2">
    <source>
        <dbReference type="EMBL" id="TWI84034.1"/>
    </source>
</evidence>
<organism evidence="2 3">
    <name type="scientific">Chitinophaga japonensis</name>
    <name type="common">Flexibacter japonensis</name>
    <dbReference type="NCBI Taxonomy" id="104662"/>
    <lineage>
        <taxon>Bacteria</taxon>
        <taxon>Pseudomonadati</taxon>
        <taxon>Bacteroidota</taxon>
        <taxon>Chitinophagia</taxon>
        <taxon>Chitinophagales</taxon>
        <taxon>Chitinophagaceae</taxon>
        <taxon>Chitinophaga</taxon>
    </lineage>
</organism>
<dbReference type="AlphaFoldDB" id="A0A562SSN8"/>
<dbReference type="PROSITE" id="PS51257">
    <property type="entry name" value="PROKAR_LIPOPROTEIN"/>
    <property type="match status" value="1"/>
</dbReference>
<dbReference type="EMBL" id="VLLG01000005">
    <property type="protein sequence ID" value="TWI84034.1"/>
    <property type="molecule type" value="Genomic_DNA"/>
</dbReference>
<evidence type="ECO:0000313" key="3">
    <source>
        <dbReference type="Proteomes" id="UP000316778"/>
    </source>
</evidence>